<evidence type="ECO:0000256" key="1">
    <source>
        <dbReference type="ARBA" id="ARBA00022729"/>
    </source>
</evidence>
<dbReference type="InterPro" id="IPR037873">
    <property type="entry name" value="BamE-like"/>
</dbReference>
<reference evidence="5 6" key="1">
    <citation type="submission" date="2018-03" db="EMBL/GenBank/DDBJ databases">
        <title>Genomic Encyclopedia of Archaeal and Bacterial Type Strains, Phase II (KMG-II): from individual species to whole genera.</title>
        <authorList>
            <person name="Goeker M."/>
        </authorList>
    </citation>
    <scope>NUCLEOTIDE SEQUENCE [LARGE SCALE GENOMIC DNA]</scope>
    <source>
        <strain evidence="5 6">DSM 29318</strain>
    </source>
</reference>
<keyword evidence="2" id="KW-0472">Membrane</keyword>
<comment type="caution">
    <text evidence="5">The sequence shown here is derived from an EMBL/GenBank/DDBJ whole genome shotgun (WGS) entry which is preliminary data.</text>
</comment>
<evidence type="ECO:0000313" key="5">
    <source>
        <dbReference type="EMBL" id="PRY94898.1"/>
    </source>
</evidence>
<accession>A0A2T0X7H6</accession>
<dbReference type="Proteomes" id="UP000238801">
    <property type="component" value="Unassembled WGS sequence"/>
</dbReference>
<evidence type="ECO:0000259" key="4">
    <source>
        <dbReference type="Pfam" id="PF04355"/>
    </source>
</evidence>
<dbReference type="PROSITE" id="PS51257">
    <property type="entry name" value="PROKAR_LIPOPROTEIN"/>
    <property type="match status" value="1"/>
</dbReference>
<proteinExistence type="predicted"/>
<sequence length="146" mass="15748">MASKHLTILAAALAFAGCTPIVSEHGYIPPAQELARLQIGVDTRDTVAEAVGRPSTSGVTEGDWYYVASTRRTFGPFAPRITAREVVAITYDDAGRLANVERFGLREGRVVALSRRVTQSTVRRPGFLSQLLTSVGRLQAGDFLAD</sequence>
<evidence type="ECO:0000256" key="2">
    <source>
        <dbReference type="ARBA" id="ARBA00023136"/>
    </source>
</evidence>
<name>A0A2T0X7H6_9RHOB</name>
<dbReference type="AlphaFoldDB" id="A0A2T0X7H6"/>
<dbReference type="InterPro" id="IPR007450">
    <property type="entry name" value="BamE_dom"/>
</dbReference>
<feature type="chain" id="PRO_5015473769" evidence="3">
    <location>
        <begin position="17"/>
        <end position="146"/>
    </location>
</feature>
<evidence type="ECO:0000256" key="3">
    <source>
        <dbReference type="SAM" id="SignalP"/>
    </source>
</evidence>
<evidence type="ECO:0000313" key="6">
    <source>
        <dbReference type="Proteomes" id="UP000238801"/>
    </source>
</evidence>
<dbReference type="OrthoDB" id="7203955at2"/>
<feature type="domain" description="Outer membrane protein assembly factor BamE" evidence="4">
    <location>
        <begin position="26"/>
        <end position="99"/>
    </location>
</feature>
<feature type="signal peptide" evidence="3">
    <location>
        <begin position="1"/>
        <end position="16"/>
    </location>
</feature>
<dbReference type="GO" id="GO:0019867">
    <property type="term" value="C:outer membrane"/>
    <property type="evidence" value="ECO:0007669"/>
    <property type="project" value="InterPro"/>
</dbReference>
<dbReference type="Gene3D" id="3.30.1450.10">
    <property type="match status" value="1"/>
</dbReference>
<keyword evidence="6" id="KW-1185">Reference proteome</keyword>
<dbReference type="RefSeq" id="WP_106159346.1">
    <property type="nucleotide sequence ID" value="NZ_PVTT01000001.1"/>
</dbReference>
<dbReference type="EMBL" id="PVTT01000001">
    <property type="protein sequence ID" value="PRY94898.1"/>
    <property type="molecule type" value="Genomic_DNA"/>
</dbReference>
<gene>
    <name evidence="5" type="ORF">BCF33_0501</name>
</gene>
<dbReference type="Pfam" id="PF04355">
    <property type="entry name" value="BamE"/>
    <property type="match status" value="1"/>
</dbReference>
<protein>
    <submittedName>
        <fullName evidence="5">Beta-barrel assembly machine subunit BamE</fullName>
    </submittedName>
</protein>
<organism evidence="5 6">
    <name type="scientific">Hasllibacter halocynthiae</name>
    <dbReference type="NCBI Taxonomy" id="595589"/>
    <lineage>
        <taxon>Bacteria</taxon>
        <taxon>Pseudomonadati</taxon>
        <taxon>Pseudomonadota</taxon>
        <taxon>Alphaproteobacteria</taxon>
        <taxon>Rhodobacterales</taxon>
        <taxon>Roseobacteraceae</taxon>
        <taxon>Hasllibacter</taxon>
    </lineage>
</organism>
<keyword evidence="1 3" id="KW-0732">Signal</keyword>